<protein>
    <submittedName>
        <fullName evidence="2">Ras association (RalGDS AF-6) domain member</fullName>
    </submittedName>
</protein>
<evidence type="ECO:0000313" key="3">
    <source>
        <dbReference type="Proteomes" id="UP001626550"/>
    </source>
</evidence>
<gene>
    <name evidence="2" type="primary">RASSF5_2</name>
    <name evidence="2" type="ORF">Ciccas_012015</name>
</gene>
<feature type="region of interest" description="Disordered" evidence="1">
    <location>
        <begin position="1"/>
        <end position="34"/>
    </location>
</feature>
<evidence type="ECO:0000313" key="2">
    <source>
        <dbReference type="EMBL" id="KAL3309440.1"/>
    </source>
</evidence>
<dbReference type="EMBL" id="JBJKFK010003914">
    <property type="protein sequence ID" value="KAL3309440.1"/>
    <property type="molecule type" value="Genomic_DNA"/>
</dbReference>
<proteinExistence type="predicted"/>
<accession>A0ABD2PPL7</accession>
<keyword evidence="3" id="KW-1185">Reference proteome</keyword>
<reference evidence="2 3" key="1">
    <citation type="submission" date="2024-11" db="EMBL/GenBank/DDBJ databases">
        <title>Adaptive evolution of stress response genes in parasites aligns with host niche diversity.</title>
        <authorList>
            <person name="Hahn C."/>
            <person name="Resl P."/>
        </authorList>
    </citation>
    <scope>NUCLEOTIDE SEQUENCE [LARGE SCALE GENOMIC DNA]</scope>
    <source>
        <strain evidence="2">EGGRZ-B1_66</strain>
        <tissue evidence="2">Body</tissue>
    </source>
</reference>
<dbReference type="Proteomes" id="UP001626550">
    <property type="component" value="Unassembled WGS sequence"/>
</dbReference>
<dbReference type="AlphaFoldDB" id="A0ABD2PPL7"/>
<dbReference type="Gene3D" id="3.10.20.90">
    <property type="entry name" value="Phosphatidylinositol 3-kinase Catalytic Subunit, Chain A, domain 1"/>
    <property type="match status" value="1"/>
</dbReference>
<sequence>MINPFKKSKNQNIRKTGASPLHESLKNDDSEYSTLPIDKNREDFLPARLYDSIHPSRLDFEMDLMSGGQGDLIPTSDAAKSHHFVTHFLGCETFCDQCGDEIYKLCRDPSMLKSYDRDLDSPDYCSTIMSTSSEMSLPADWNSDDSCSLKDMSEPELNKVSGRLNRVLSLHVDNDQDHYIFSSHDTATLNAKQYKLVDLTSQMKSSEPGPIFLSPLMDQTARVVANGVQEASTYCTNHVPVVIGPMADSMLPWNKDQLKRLAEVFNANSHGLIFRNNENQAIDGSIRIHINLIRPVKMFYSLEMTDAPFDLRHSNSIPNDTSFSAKSLFIERGSTKVLDILM</sequence>
<comment type="caution">
    <text evidence="2">The sequence shown here is derived from an EMBL/GenBank/DDBJ whole genome shotgun (WGS) entry which is preliminary data.</text>
</comment>
<organism evidence="2 3">
    <name type="scientific">Cichlidogyrus casuarinus</name>
    <dbReference type="NCBI Taxonomy" id="1844966"/>
    <lineage>
        <taxon>Eukaryota</taxon>
        <taxon>Metazoa</taxon>
        <taxon>Spiralia</taxon>
        <taxon>Lophotrochozoa</taxon>
        <taxon>Platyhelminthes</taxon>
        <taxon>Monogenea</taxon>
        <taxon>Monopisthocotylea</taxon>
        <taxon>Dactylogyridea</taxon>
        <taxon>Ancyrocephalidae</taxon>
        <taxon>Cichlidogyrus</taxon>
    </lineage>
</organism>
<name>A0ABD2PPL7_9PLAT</name>
<evidence type="ECO:0000256" key="1">
    <source>
        <dbReference type="SAM" id="MobiDB-lite"/>
    </source>
</evidence>